<reference evidence="1 2" key="1">
    <citation type="submission" date="2016-05" db="EMBL/GenBank/DDBJ databases">
        <title>Genome sequencing reveals origins of a unique bacterial endosymbiosis in the earliest lineages of terrestrial Fungi.</title>
        <authorList>
            <consortium name="DOE Joint Genome Institute"/>
            <person name="Uehling J."/>
            <person name="Gryganskyi A."/>
            <person name="Hameed K."/>
            <person name="Tschaplinski T."/>
            <person name="Misztal P."/>
            <person name="Wu S."/>
            <person name="Desiro A."/>
            <person name="Vande Pol N."/>
            <person name="Du Z.-Y."/>
            <person name="Zienkiewicz A."/>
            <person name="Zienkiewicz K."/>
            <person name="Morin E."/>
            <person name="Tisserant E."/>
            <person name="Splivallo R."/>
            <person name="Hainaut M."/>
            <person name="Henrissat B."/>
            <person name="Ohm R."/>
            <person name="Kuo A."/>
            <person name="Yan J."/>
            <person name="Lipzen A."/>
            <person name="Nolan M."/>
            <person name="Labutti K."/>
            <person name="Barry K."/>
            <person name="Goldstein A."/>
            <person name="Labbe J."/>
            <person name="Schadt C."/>
            <person name="Tuskan G."/>
            <person name="Grigoriev I."/>
            <person name="Martin F."/>
            <person name="Vilgalys R."/>
            <person name="Bonito G."/>
        </authorList>
    </citation>
    <scope>NUCLEOTIDE SEQUENCE [LARGE SCALE GENOMIC DNA]</scope>
    <source>
        <strain evidence="1 2">AG-77</strain>
    </source>
</reference>
<dbReference type="Proteomes" id="UP000078512">
    <property type="component" value="Unassembled WGS sequence"/>
</dbReference>
<proteinExistence type="predicted"/>
<dbReference type="AlphaFoldDB" id="A0A197JDF2"/>
<name>A0A197JDF2_9FUNG</name>
<accession>A0A197JDF2</accession>
<gene>
    <name evidence="1" type="ORF">K457DRAFT_25341</name>
</gene>
<organism evidence="1 2">
    <name type="scientific">Linnemannia elongata AG-77</name>
    <dbReference type="NCBI Taxonomy" id="1314771"/>
    <lineage>
        <taxon>Eukaryota</taxon>
        <taxon>Fungi</taxon>
        <taxon>Fungi incertae sedis</taxon>
        <taxon>Mucoromycota</taxon>
        <taxon>Mortierellomycotina</taxon>
        <taxon>Mortierellomycetes</taxon>
        <taxon>Mortierellales</taxon>
        <taxon>Mortierellaceae</taxon>
        <taxon>Linnemannia</taxon>
    </lineage>
</organism>
<sequence length="95" mass="10746">MRLKASDVEKAPATVSSQTIQGKLEKEQEKDYCPTGTYISMVIAYPVEVVNVQISRPDPKPELEGLHCMPIDIDVNNFPKIFPSRHVEFLDNNDE</sequence>
<evidence type="ECO:0000313" key="2">
    <source>
        <dbReference type="Proteomes" id="UP000078512"/>
    </source>
</evidence>
<dbReference type="OrthoDB" id="2400963at2759"/>
<dbReference type="EMBL" id="KV442128">
    <property type="protein sequence ID" value="OAQ23140.1"/>
    <property type="molecule type" value="Genomic_DNA"/>
</dbReference>
<keyword evidence="2" id="KW-1185">Reference proteome</keyword>
<protein>
    <submittedName>
        <fullName evidence="1">Uncharacterized protein</fullName>
    </submittedName>
</protein>
<evidence type="ECO:0000313" key="1">
    <source>
        <dbReference type="EMBL" id="OAQ23140.1"/>
    </source>
</evidence>